<dbReference type="AlphaFoldDB" id="A0A9N9J0G0"/>
<gene>
    <name evidence="1" type="ORF">ALEPTO_LOCUS13509</name>
</gene>
<keyword evidence="2" id="KW-1185">Reference proteome</keyword>
<dbReference type="EMBL" id="CAJVPS010043913">
    <property type="protein sequence ID" value="CAG8756631.1"/>
    <property type="molecule type" value="Genomic_DNA"/>
</dbReference>
<name>A0A9N9J0G0_9GLOM</name>
<proteinExistence type="predicted"/>
<accession>A0A9N9J0G0</accession>
<evidence type="ECO:0000313" key="1">
    <source>
        <dbReference type="EMBL" id="CAG8756631.1"/>
    </source>
</evidence>
<evidence type="ECO:0000313" key="2">
    <source>
        <dbReference type="Proteomes" id="UP000789508"/>
    </source>
</evidence>
<feature type="non-terminal residue" evidence="1">
    <location>
        <position position="1"/>
    </location>
</feature>
<comment type="caution">
    <text evidence="1">The sequence shown here is derived from an EMBL/GenBank/DDBJ whole genome shotgun (WGS) entry which is preliminary data.</text>
</comment>
<reference evidence="1" key="1">
    <citation type="submission" date="2021-06" db="EMBL/GenBank/DDBJ databases">
        <authorList>
            <person name="Kallberg Y."/>
            <person name="Tangrot J."/>
            <person name="Rosling A."/>
        </authorList>
    </citation>
    <scope>NUCLEOTIDE SEQUENCE</scope>
    <source>
        <strain evidence="1">FL130A</strain>
    </source>
</reference>
<feature type="non-terminal residue" evidence="1">
    <location>
        <position position="57"/>
    </location>
</feature>
<organism evidence="1 2">
    <name type="scientific">Ambispora leptoticha</name>
    <dbReference type="NCBI Taxonomy" id="144679"/>
    <lineage>
        <taxon>Eukaryota</taxon>
        <taxon>Fungi</taxon>
        <taxon>Fungi incertae sedis</taxon>
        <taxon>Mucoromycota</taxon>
        <taxon>Glomeromycotina</taxon>
        <taxon>Glomeromycetes</taxon>
        <taxon>Archaeosporales</taxon>
        <taxon>Ambisporaceae</taxon>
        <taxon>Ambispora</taxon>
    </lineage>
</organism>
<protein>
    <submittedName>
        <fullName evidence="1">8284_t:CDS:1</fullName>
    </submittedName>
</protein>
<dbReference type="Proteomes" id="UP000789508">
    <property type="component" value="Unassembled WGS sequence"/>
</dbReference>
<sequence length="57" mass="6671">CFENSYYEEDSGSNIFCYSENDNLEIGKVVNVFGDVNIKMIEYIEVVNYNNIKNVYD</sequence>